<accession>A0A2H9VSN8</accession>
<keyword evidence="3" id="KW-1185">Reference proteome</keyword>
<dbReference type="InterPro" id="IPR024775">
    <property type="entry name" value="DinB-like"/>
</dbReference>
<reference evidence="2 3" key="1">
    <citation type="submission" date="2017-11" db="EMBL/GenBank/DDBJ databases">
        <title>Genomic Encyclopedia of Archaeal and Bacterial Type Strains, Phase II (KMG-II): From Individual Species to Whole Genera.</title>
        <authorList>
            <person name="Goeker M."/>
        </authorList>
    </citation>
    <scope>NUCLEOTIDE SEQUENCE [LARGE SCALE GENOMIC DNA]</scope>
    <source>
        <strain evidence="2 3">DSM 28175</strain>
    </source>
</reference>
<dbReference type="OrthoDB" id="1524454at2"/>
<dbReference type="AlphaFoldDB" id="A0A2H9VSN8"/>
<proteinExistence type="predicted"/>
<dbReference type="SUPFAM" id="SSF109854">
    <property type="entry name" value="DinB/YfiT-like putative metalloenzymes"/>
    <property type="match status" value="1"/>
</dbReference>
<dbReference type="Proteomes" id="UP000242687">
    <property type="component" value="Unassembled WGS sequence"/>
</dbReference>
<gene>
    <name evidence="2" type="ORF">CLV57_0797</name>
</gene>
<dbReference type="Pfam" id="PF12867">
    <property type="entry name" value="DinB_2"/>
    <property type="match status" value="1"/>
</dbReference>
<dbReference type="InterPro" id="IPR034660">
    <property type="entry name" value="DinB/YfiT-like"/>
</dbReference>
<sequence length="186" mass="21204">MQINTGQLIQQLINEVMTQIMQAEHLLSLSDSLLNKKPDEHSWSIAQVAEHLNTYSTYYLPRISMALASASKTTVTDFKPGWLGNYFVGMMQPDNGIIKKKYKAAARHRPGVQLNSHEVLTTYITHQKQLITLLEQARSYDINKLHIPISIAPFIKLKLGDVFRFIVAHQQRHTLQMHNILATVNS</sequence>
<organism evidence="2 3">
    <name type="scientific">Mucilaginibacter auburnensis</name>
    <dbReference type="NCBI Taxonomy" id="1457233"/>
    <lineage>
        <taxon>Bacteria</taxon>
        <taxon>Pseudomonadati</taxon>
        <taxon>Bacteroidota</taxon>
        <taxon>Sphingobacteriia</taxon>
        <taxon>Sphingobacteriales</taxon>
        <taxon>Sphingobacteriaceae</taxon>
        <taxon>Mucilaginibacter</taxon>
    </lineage>
</organism>
<evidence type="ECO:0000313" key="3">
    <source>
        <dbReference type="Proteomes" id="UP000242687"/>
    </source>
</evidence>
<dbReference type="RefSeq" id="WP_100340041.1">
    <property type="nucleotide sequence ID" value="NZ_PGFJ01000001.1"/>
</dbReference>
<feature type="domain" description="DinB-like" evidence="1">
    <location>
        <begin position="23"/>
        <end position="177"/>
    </location>
</feature>
<name>A0A2H9VSN8_9SPHI</name>
<evidence type="ECO:0000313" key="2">
    <source>
        <dbReference type="EMBL" id="PJJ83802.1"/>
    </source>
</evidence>
<evidence type="ECO:0000259" key="1">
    <source>
        <dbReference type="Pfam" id="PF12867"/>
    </source>
</evidence>
<comment type="caution">
    <text evidence="2">The sequence shown here is derived from an EMBL/GenBank/DDBJ whole genome shotgun (WGS) entry which is preliminary data.</text>
</comment>
<dbReference type="Gene3D" id="1.20.120.450">
    <property type="entry name" value="dinb family like domain"/>
    <property type="match status" value="1"/>
</dbReference>
<dbReference type="EMBL" id="PGFJ01000001">
    <property type="protein sequence ID" value="PJJ83802.1"/>
    <property type="molecule type" value="Genomic_DNA"/>
</dbReference>
<protein>
    <submittedName>
        <fullName evidence="2">DinB family protein</fullName>
    </submittedName>
</protein>